<keyword evidence="3" id="KW-1185">Reference proteome</keyword>
<gene>
    <name evidence="2" type="ORF">HNR32_001414</name>
</gene>
<keyword evidence="1" id="KW-0812">Transmembrane</keyword>
<reference evidence="2 3" key="1">
    <citation type="submission" date="2020-08" db="EMBL/GenBank/DDBJ databases">
        <title>Genomic Encyclopedia of Type Strains, Phase IV (KMG-IV): sequencing the most valuable type-strain genomes for metagenomic binning, comparative biology and taxonomic classification.</title>
        <authorList>
            <person name="Goeker M."/>
        </authorList>
    </citation>
    <scope>NUCLEOTIDE SEQUENCE [LARGE SCALE GENOMIC DNA]</scope>
    <source>
        <strain evidence="2 3">DSM 24661</strain>
    </source>
</reference>
<evidence type="ECO:0000313" key="2">
    <source>
        <dbReference type="EMBL" id="MBB5336266.1"/>
    </source>
</evidence>
<evidence type="ECO:0000313" key="3">
    <source>
        <dbReference type="Proteomes" id="UP000559117"/>
    </source>
</evidence>
<keyword evidence="1" id="KW-1133">Transmembrane helix</keyword>
<protein>
    <submittedName>
        <fullName evidence="2">Uncharacterized protein</fullName>
    </submittedName>
</protein>
<dbReference type="Proteomes" id="UP000559117">
    <property type="component" value="Unassembled WGS sequence"/>
</dbReference>
<keyword evidence="1" id="KW-0472">Membrane</keyword>
<organism evidence="2 3">
    <name type="scientific">Pectinatus brassicae</name>
    <dbReference type="NCBI Taxonomy" id="862415"/>
    <lineage>
        <taxon>Bacteria</taxon>
        <taxon>Bacillati</taxon>
        <taxon>Bacillota</taxon>
        <taxon>Negativicutes</taxon>
        <taxon>Selenomonadales</taxon>
        <taxon>Selenomonadaceae</taxon>
        <taxon>Pectinatus</taxon>
    </lineage>
</organism>
<comment type="caution">
    <text evidence="2">The sequence shown here is derived from an EMBL/GenBank/DDBJ whole genome shotgun (WGS) entry which is preliminary data.</text>
</comment>
<name>A0A840UGL7_9FIRM</name>
<accession>A0A840UGL7</accession>
<dbReference type="RefSeq" id="WP_183861064.1">
    <property type="nucleotide sequence ID" value="NZ_JACHFH010000015.1"/>
</dbReference>
<dbReference type="EMBL" id="JACHFH010000015">
    <property type="protein sequence ID" value="MBB5336266.1"/>
    <property type="molecule type" value="Genomic_DNA"/>
</dbReference>
<evidence type="ECO:0000256" key="1">
    <source>
        <dbReference type="SAM" id="Phobius"/>
    </source>
</evidence>
<dbReference type="AlphaFoldDB" id="A0A840UGL7"/>
<feature type="transmembrane region" description="Helical" evidence="1">
    <location>
        <begin position="108"/>
        <end position="131"/>
    </location>
</feature>
<sequence length="145" mass="16902">MAFKSIPHNTEQNLQGYVVSIDEYNDGNVQVFLPNNPKLSHLPAKATPVDHFITIHPTLTQYLYIAKLYTTQPIKDFQNTTIYIKVHLIYDNSIKQYIINYIIYEGTIYSLSTSFLLILASIFAVIIFSFLQYRLKYLSNERENQ</sequence>
<proteinExistence type="predicted"/>